<dbReference type="InterPro" id="IPR035959">
    <property type="entry name" value="RutC-like_sf"/>
</dbReference>
<evidence type="ECO:0000256" key="3">
    <source>
        <dbReference type="ARBA" id="ARBA00029814"/>
    </source>
</evidence>
<evidence type="ECO:0000259" key="7">
    <source>
        <dbReference type="Pfam" id="PF01902"/>
    </source>
</evidence>
<dbReference type="InterPro" id="IPR030662">
    <property type="entry name" value="DPH6/MJ0570"/>
</dbReference>
<dbReference type="Gene3D" id="3.40.50.620">
    <property type="entry name" value="HUPs"/>
    <property type="match status" value="1"/>
</dbReference>
<dbReference type="CDD" id="cd01994">
    <property type="entry name" value="AANH_PF0828-like"/>
    <property type="match status" value="1"/>
</dbReference>
<feature type="compositionally biased region" description="Gly residues" evidence="6">
    <location>
        <begin position="328"/>
        <end position="341"/>
    </location>
</feature>
<feature type="region of interest" description="Disordered" evidence="6">
    <location>
        <begin position="323"/>
        <end position="360"/>
    </location>
</feature>
<evidence type="ECO:0000313" key="9">
    <source>
        <dbReference type="Proteomes" id="UP000279271"/>
    </source>
</evidence>
<comment type="caution">
    <text evidence="8">The sequence shown here is derived from an EMBL/GenBank/DDBJ whole genome shotgun (WGS) entry which is preliminary data.</text>
</comment>
<organism evidence="8 9">
    <name type="scientific">Auxenochlorella protothecoides</name>
    <name type="common">Green microalga</name>
    <name type="synonym">Chlorella protothecoides</name>
    <dbReference type="NCBI Taxonomy" id="3075"/>
    <lineage>
        <taxon>Eukaryota</taxon>
        <taxon>Viridiplantae</taxon>
        <taxon>Chlorophyta</taxon>
        <taxon>core chlorophytes</taxon>
        <taxon>Trebouxiophyceae</taxon>
        <taxon>Chlorellales</taxon>
        <taxon>Chlorellaceae</taxon>
        <taxon>Auxenochlorella</taxon>
    </lineage>
</organism>
<comment type="catalytic activity">
    <reaction evidence="5">
        <text>diphthine-[translation elongation factor 2] + NH4(+) + ATP = diphthamide-[translation elongation factor 2] + AMP + diphosphate + H(+)</text>
        <dbReference type="Rhea" id="RHEA:19753"/>
        <dbReference type="Rhea" id="RHEA-COMP:10172"/>
        <dbReference type="Rhea" id="RHEA-COMP:10174"/>
        <dbReference type="ChEBI" id="CHEBI:15378"/>
        <dbReference type="ChEBI" id="CHEBI:16692"/>
        <dbReference type="ChEBI" id="CHEBI:28938"/>
        <dbReference type="ChEBI" id="CHEBI:30616"/>
        <dbReference type="ChEBI" id="CHEBI:33019"/>
        <dbReference type="ChEBI" id="CHEBI:82696"/>
        <dbReference type="ChEBI" id="CHEBI:456215"/>
        <dbReference type="EC" id="6.3.1.14"/>
    </reaction>
</comment>
<evidence type="ECO:0000256" key="6">
    <source>
        <dbReference type="SAM" id="MobiDB-lite"/>
    </source>
</evidence>
<evidence type="ECO:0000256" key="4">
    <source>
        <dbReference type="ARBA" id="ARBA00031552"/>
    </source>
</evidence>
<dbReference type="AlphaFoldDB" id="A0A3M7KWS6"/>
<dbReference type="SUPFAM" id="SSF55298">
    <property type="entry name" value="YjgF-like"/>
    <property type="match status" value="1"/>
</dbReference>
<dbReference type="PANTHER" id="PTHR12196">
    <property type="entry name" value="DOMAIN OF UNKNOWN FUNCTION 71 DUF71 -CONTAINING PROTEIN"/>
    <property type="match status" value="1"/>
</dbReference>
<evidence type="ECO:0000256" key="2">
    <source>
        <dbReference type="ARBA" id="ARBA00018426"/>
    </source>
</evidence>
<dbReference type="NCBIfam" id="TIGR00290">
    <property type="entry name" value="MJ0570_dom"/>
    <property type="match status" value="1"/>
</dbReference>
<dbReference type="Pfam" id="PF01902">
    <property type="entry name" value="Diphthami_syn_2"/>
    <property type="match status" value="1"/>
</dbReference>
<proteinExistence type="predicted"/>
<dbReference type="Gene3D" id="3.30.1330.40">
    <property type="entry name" value="RutC-like"/>
    <property type="match status" value="1"/>
</dbReference>
<dbReference type="InterPro" id="IPR014729">
    <property type="entry name" value="Rossmann-like_a/b/a_fold"/>
</dbReference>
<feature type="domain" description="Diphthamide synthase" evidence="7">
    <location>
        <begin position="44"/>
        <end position="183"/>
    </location>
</feature>
<feature type="compositionally biased region" description="Low complexity" evidence="6">
    <location>
        <begin position="342"/>
        <end position="351"/>
    </location>
</feature>
<name>A0A3M7KWS6_AUXPR</name>
<evidence type="ECO:0000256" key="5">
    <source>
        <dbReference type="ARBA" id="ARBA00048108"/>
    </source>
</evidence>
<dbReference type="Proteomes" id="UP000279271">
    <property type="component" value="Unassembled WGS sequence"/>
</dbReference>
<evidence type="ECO:0000313" key="8">
    <source>
        <dbReference type="EMBL" id="RMZ54961.1"/>
    </source>
</evidence>
<gene>
    <name evidence="8" type="ORF">APUTEX25_000478</name>
</gene>
<dbReference type="SUPFAM" id="SSF52402">
    <property type="entry name" value="Adenine nucleotide alpha hydrolases-like"/>
    <property type="match status" value="1"/>
</dbReference>
<dbReference type="GO" id="GO:0017183">
    <property type="term" value="P:protein histidyl modification to diphthamide"/>
    <property type="evidence" value="ECO:0007669"/>
    <property type="project" value="TreeGrafter"/>
</dbReference>
<dbReference type="EC" id="6.3.1.14" evidence="1"/>
<dbReference type="InterPro" id="IPR002761">
    <property type="entry name" value="Diphthami_syn_dom"/>
</dbReference>
<dbReference type="PANTHER" id="PTHR12196:SF2">
    <property type="entry name" value="DIPHTHINE--AMMONIA LIGASE"/>
    <property type="match status" value="1"/>
</dbReference>
<accession>A0A3M7KWS6</accession>
<dbReference type="Gene3D" id="3.90.1490.10">
    <property type="entry name" value="putative n-type atp pyrophosphatase, domain 2"/>
    <property type="match status" value="1"/>
</dbReference>
<dbReference type="EMBL" id="QOKY01000172">
    <property type="protein sequence ID" value="RMZ54961.1"/>
    <property type="molecule type" value="Genomic_DNA"/>
</dbReference>
<dbReference type="GO" id="GO:0017178">
    <property type="term" value="F:diphthine-ammonia ligase activity"/>
    <property type="evidence" value="ECO:0007669"/>
    <property type="project" value="UniProtKB-EC"/>
</dbReference>
<protein>
    <recommendedName>
        <fullName evidence="2">Diphthine--ammonia ligase</fullName>
        <ecNumber evidence="1">6.3.1.14</ecNumber>
    </recommendedName>
    <alternativeName>
        <fullName evidence="3">Diphthamide synthase</fullName>
    </alternativeName>
    <alternativeName>
        <fullName evidence="4">Diphthamide synthetase</fullName>
    </alternativeName>
</protein>
<evidence type="ECO:0000256" key="1">
    <source>
        <dbReference type="ARBA" id="ARBA00012089"/>
    </source>
</evidence>
<sequence length="511" mass="52747">MEVTRFGHEVVALANLLPMEEGVDDLDSWMYQTVGHQGLVYQHNACESDEVEDLSCLLAYCKDRIPGLQAVCSGAIASDYQRTRVENVCARLGLVSLAPLWHQPQSTLLRRMIDGGVEAVLVKVAAAGLSVAQDLGAPLAEMEEKLHALRRKFGCNVCGEGGEYETLTLDCPAFTRGRIVLDAWEARPRGAGLLVEVLARAGATAAPAPRTLHVQSISPWAPSCIGPYAQAVAHAGLVRFAGQIGLDPGSMGVVRGGLRAQAARCLASCVAVGVAQATRLHAALLCATVFLAEGAGGQGAADPVRVVGDLLAGFLADGRSGWAEDDGTAGGAEGGVGGGPVTGPTAEGGPASAPEGRDGGRLVCASSSSSALVDEAGSMMQTCRASLSEDDKDTASARCMAQGLASPGRMAQWQVWLPAGAPLTRAGAEALATAARDGLRRSTLKESDLVWARIYAIEVGEAGVWPDVELAGAAVPVIQVARLSLARPSNGRGHALEEAGAVLELWAARGL</sequence>
<reference evidence="9" key="1">
    <citation type="journal article" date="2018" name="Algal Res.">
        <title>Characterization of plant carbon substrate utilization by Auxenochlorella protothecoides.</title>
        <authorList>
            <person name="Vogler B.W."/>
            <person name="Starkenburg S.R."/>
            <person name="Sudasinghe N."/>
            <person name="Schambach J.Y."/>
            <person name="Rollin J.A."/>
            <person name="Pattathil S."/>
            <person name="Barry A.N."/>
        </authorList>
    </citation>
    <scope>NUCLEOTIDE SEQUENCE [LARGE SCALE GENOMIC DNA]</scope>
    <source>
        <strain evidence="9">UTEX 25</strain>
    </source>
</reference>